<dbReference type="PANTHER" id="PTHR46844">
    <property type="entry name" value="SLR5058 PROTEIN"/>
    <property type="match status" value="1"/>
</dbReference>
<protein>
    <submittedName>
        <fullName evidence="3">HEAT repeat domain-containing protein</fullName>
    </submittedName>
</protein>
<dbReference type="InterPro" id="IPR007111">
    <property type="entry name" value="NACHT_NTPase"/>
</dbReference>
<evidence type="ECO:0000313" key="4">
    <source>
        <dbReference type="Proteomes" id="UP001518872"/>
    </source>
</evidence>
<feature type="domain" description="NACHT" evidence="2">
    <location>
        <begin position="187"/>
        <end position="321"/>
    </location>
</feature>
<dbReference type="Gene3D" id="1.25.10.10">
    <property type="entry name" value="Leucine-rich Repeat Variant"/>
    <property type="match status" value="4"/>
</dbReference>
<dbReference type="Pfam" id="PF05729">
    <property type="entry name" value="NACHT"/>
    <property type="match status" value="1"/>
</dbReference>
<dbReference type="RefSeq" id="WP_204923661.1">
    <property type="nucleotide sequence ID" value="NZ_JAFEUC010000002.1"/>
</dbReference>
<dbReference type="InterPro" id="IPR004155">
    <property type="entry name" value="PBS_lyase_HEAT"/>
</dbReference>
<proteinExistence type="predicted"/>
<dbReference type="InterPro" id="IPR011989">
    <property type="entry name" value="ARM-like"/>
</dbReference>
<dbReference type="Proteomes" id="UP001518872">
    <property type="component" value="Unassembled WGS sequence"/>
</dbReference>
<comment type="caution">
    <text evidence="3">The sequence shown here is derived from an EMBL/GenBank/DDBJ whole genome shotgun (WGS) entry which is preliminary data.</text>
</comment>
<dbReference type="SUPFAM" id="SSF52540">
    <property type="entry name" value="P-loop containing nucleoside triphosphate hydrolases"/>
    <property type="match status" value="1"/>
</dbReference>
<dbReference type="Gene3D" id="3.40.50.300">
    <property type="entry name" value="P-loop containing nucleotide triphosphate hydrolases"/>
    <property type="match status" value="1"/>
</dbReference>
<evidence type="ECO:0000256" key="1">
    <source>
        <dbReference type="SAM" id="MobiDB-lite"/>
    </source>
</evidence>
<accession>A0ABS2INE7</accession>
<dbReference type="InterPro" id="IPR027417">
    <property type="entry name" value="P-loop_NTPase"/>
</dbReference>
<name>A0ABS2INE7_9ACTN</name>
<sequence length="1332" mass="145965">MEKSAAALPPRADGKHWELLGKSTVGEIVTGKRLPSRAKLNTFLAVCRVPASDLPQWLAAWERASTAEPDGPGGSDGADQEALDAYLRRVQNYFQQLNLEMLLTMVNIEERLRVPLQRLFTPPTARADPPVMELPREFRRRLLRGDEADPQAMPRDLAAEMVSPARDALLQQPARPVLGLLAAPGHSAVVLLGDPGAGKSTIARYVVLRLAQLAGGGGAGPMPTPLDSLSGTLPLLVELRHYTAGNDASFVDFLDHLHHTQGLGLPETVLTKLLNSGRPVLVIFDGLDEVFDRYRRNAVTREIREFANRFPHARLVVTSRPVGYNRQTLDDAGFKLYQLQDLEPGSIASFIAAWYQIACADDRAEAERLTIRMTSAVDSFSAVNELAGNPLLLTLLCIMGRRRELPRDRAHVYEFAVSLLVEHWEVEAHSFPDREGLLYEDKLDLLRVLARLMLAGEGSIGGNRITEQDLQGAFETYLEVERGYDPPVARTAAHSMINQLRTRNYILSRFGAGMYGFVHRTFLEYLAALDIVGRFDDRLMDEATLLAIFDEHGADPAWSEVLLLVIRMKERFAEAIIERLLNADQAWRFDKARLPARSLLCMRALHEVRPSMRLVPQMKAVLTRLFEILLELEANPNGALQAAVRDATLATFATLGHRWQGARPFLTWYSNIGRYLSGSVAVLAAELGMRLASQDALLRVVQIDHDPVVRGAAIAVLASHPENDVAVHADLLRRAGTDPAGDVRRKVIGALVARRDVGDDVRGLLEQRAVNDADPLVRRTCVELLNVRWPADPELPVIVRRRAADDSDPRVRAAAMRVLGQWCGTGDQEIDADVRTCLRTAGDATVRQAAIDGMTTAGVGLAYSYDLIVERAIDDPHRSVRQAAVQALAASAVNRGDTLTLLAERIVADTDASVRQIALEAVVKERPRAGDTRKLLARCAVLDDHWLVRRAALRALANMWPHHPETLPLLAERASADEDQDVRVVALLGLSSPHHDADAFDLLVAAYETDTSDAVRRAVVSMLADTDHDEATARGHILQWAMSDADWSVREHAVITANVQWPNHPDVRKVIRDLAVDDPDEDVRRSALFCVAGARPSSPDLLSFIAERASSDDSDTVRMTALGCMADQWRDHPDTRRALRAHAVGDRDAAIRLAALRAVGATWSADAEVRDLVATAAQCDQDWAVREAAVVLIAERWPGRAETAPMLTERATADLSAEVRQTALRALVMAFPADAGMAATLETAARSDGSATVRRAALRGLAAASADGARELALRLTEDDSHSAVRMAGVEALAYHWADDDAARTVVAQRASDDPDPAVRNAADAVRRLASS</sequence>
<evidence type="ECO:0000313" key="3">
    <source>
        <dbReference type="EMBL" id="MBM7075536.1"/>
    </source>
</evidence>
<feature type="region of interest" description="Disordered" evidence="1">
    <location>
        <begin position="1309"/>
        <end position="1332"/>
    </location>
</feature>
<keyword evidence="4" id="KW-1185">Reference proteome</keyword>
<dbReference type="EMBL" id="JAFEUC010000002">
    <property type="protein sequence ID" value="MBM7075536.1"/>
    <property type="molecule type" value="Genomic_DNA"/>
</dbReference>
<dbReference type="SUPFAM" id="SSF48371">
    <property type="entry name" value="ARM repeat"/>
    <property type="match status" value="2"/>
</dbReference>
<reference evidence="3 4" key="1">
    <citation type="submission" date="2021-02" db="EMBL/GenBank/DDBJ databases">
        <authorList>
            <person name="Ra J.-S."/>
        </authorList>
    </citation>
    <scope>NUCLEOTIDE SEQUENCE [LARGE SCALE GENOMIC DNA]</scope>
    <source>
        <strain evidence="3 4">MMS20-R1-14</strain>
    </source>
</reference>
<dbReference type="PROSITE" id="PS50837">
    <property type="entry name" value="NACHT"/>
    <property type="match status" value="1"/>
</dbReference>
<evidence type="ECO:0000259" key="2">
    <source>
        <dbReference type="PROSITE" id="PS50837"/>
    </source>
</evidence>
<organism evidence="3 4">
    <name type="scientific">Micromonospora humida</name>
    <dbReference type="NCBI Taxonomy" id="2809018"/>
    <lineage>
        <taxon>Bacteria</taxon>
        <taxon>Bacillati</taxon>
        <taxon>Actinomycetota</taxon>
        <taxon>Actinomycetes</taxon>
        <taxon>Micromonosporales</taxon>
        <taxon>Micromonosporaceae</taxon>
        <taxon>Micromonospora</taxon>
    </lineage>
</organism>
<dbReference type="Pfam" id="PF13646">
    <property type="entry name" value="HEAT_2"/>
    <property type="match status" value="5"/>
</dbReference>
<dbReference type="PANTHER" id="PTHR46844:SF1">
    <property type="entry name" value="SLR5058 PROTEIN"/>
    <property type="match status" value="1"/>
</dbReference>
<dbReference type="InterPro" id="IPR016024">
    <property type="entry name" value="ARM-type_fold"/>
</dbReference>
<gene>
    <name evidence="3" type="ORF">JQX11_04090</name>
</gene>
<dbReference type="SMART" id="SM00567">
    <property type="entry name" value="EZ_HEAT"/>
    <property type="match status" value="4"/>
</dbReference>